<organism evidence="3">
    <name type="scientific">Laccaria bicolor (strain S238N-H82 / ATCC MYA-4686)</name>
    <name type="common">Bicoloured deceiver</name>
    <name type="synonym">Laccaria laccata var. bicolor</name>
    <dbReference type="NCBI Taxonomy" id="486041"/>
    <lineage>
        <taxon>Eukaryota</taxon>
        <taxon>Fungi</taxon>
        <taxon>Dikarya</taxon>
        <taxon>Basidiomycota</taxon>
        <taxon>Agaricomycotina</taxon>
        <taxon>Agaricomycetes</taxon>
        <taxon>Agaricomycetidae</taxon>
        <taxon>Agaricales</taxon>
        <taxon>Agaricineae</taxon>
        <taxon>Hydnangiaceae</taxon>
        <taxon>Laccaria</taxon>
    </lineage>
</organism>
<reference evidence="2 3" key="1">
    <citation type="journal article" date="2008" name="Nature">
        <title>The genome of Laccaria bicolor provides insights into mycorrhizal symbiosis.</title>
        <authorList>
            <person name="Martin F."/>
            <person name="Aerts A."/>
            <person name="Ahren D."/>
            <person name="Brun A."/>
            <person name="Danchin E.G.J."/>
            <person name="Duchaussoy F."/>
            <person name="Gibon J."/>
            <person name="Kohler A."/>
            <person name="Lindquist E."/>
            <person name="Pereda V."/>
            <person name="Salamov A."/>
            <person name="Shapiro H.J."/>
            <person name="Wuyts J."/>
            <person name="Blaudez D."/>
            <person name="Buee M."/>
            <person name="Brokstein P."/>
            <person name="Canbaeck B."/>
            <person name="Cohen D."/>
            <person name="Courty P.E."/>
            <person name="Coutinho P.M."/>
            <person name="Delaruelle C."/>
            <person name="Detter J.C."/>
            <person name="Deveau A."/>
            <person name="DiFazio S."/>
            <person name="Duplessis S."/>
            <person name="Fraissinet-Tachet L."/>
            <person name="Lucic E."/>
            <person name="Frey-Klett P."/>
            <person name="Fourrey C."/>
            <person name="Feussner I."/>
            <person name="Gay G."/>
            <person name="Grimwood J."/>
            <person name="Hoegger P.J."/>
            <person name="Jain P."/>
            <person name="Kilaru S."/>
            <person name="Labbe J."/>
            <person name="Lin Y.C."/>
            <person name="Legue V."/>
            <person name="Le Tacon F."/>
            <person name="Marmeisse R."/>
            <person name="Melayah D."/>
            <person name="Montanini B."/>
            <person name="Muratet M."/>
            <person name="Nehls U."/>
            <person name="Niculita-Hirzel H."/>
            <person name="Oudot-Le Secq M.P."/>
            <person name="Peter M."/>
            <person name="Quesneville H."/>
            <person name="Rajashekar B."/>
            <person name="Reich M."/>
            <person name="Rouhier N."/>
            <person name="Schmutz J."/>
            <person name="Yin T."/>
            <person name="Chalot M."/>
            <person name="Henrissat B."/>
            <person name="Kuees U."/>
            <person name="Lucas S."/>
            <person name="Van de Peer Y."/>
            <person name="Podila G.K."/>
            <person name="Polle A."/>
            <person name="Pukkila P.J."/>
            <person name="Richardson P.M."/>
            <person name="Rouze P."/>
            <person name="Sanders I.R."/>
            <person name="Stajich J.E."/>
            <person name="Tunlid A."/>
            <person name="Tuskan G."/>
            <person name="Grigoriev I.V."/>
        </authorList>
    </citation>
    <scope>NUCLEOTIDE SEQUENCE [LARGE SCALE GENOMIC DNA]</scope>
    <source>
        <strain evidence="3">S238N-H82 / ATCC MYA-4686</strain>
    </source>
</reference>
<accession>B0CZP8</accession>
<keyword evidence="3" id="KW-1185">Reference proteome</keyword>
<proteinExistence type="predicted"/>
<evidence type="ECO:0000313" key="2">
    <source>
        <dbReference type="EMBL" id="EDR12189.1"/>
    </source>
</evidence>
<evidence type="ECO:0000313" key="3">
    <source>
        <dbReference type="Proteomes" id="UP000001194"/>
    </source>
</evidence>
<dbReference type="HOGENOM" id="CLU_1796795_0_0_1"/>
<protein>
    <submittedName>
        <fullName evidence="2">Predicted protein</fullName>
    </submittedName>
</protein>
<dbReference type="Proteomes" id="UP000001194">
    <property type="component" value="Unassembled WGS sequence"/>
</dbReference>
<feature type="region of interest" description="Disordered" evidence="1">
    <location>
        <begin position="43"/>
        <end position="63"/>
    </location>
</feature>
<dbReference type="GeneID" id="6072590"/>
<dbReference type="RefSeq" id="XP_001876453.1">
    <property type="nucleotide sequence ID" value="XM_001876418.1"/>
</dbReference>
<evidence type="ECO:0000256" key="1">
    <source>
        <dbReference type="SAM" id="MobiDB-lite"/>
    </source>
</evidence>
<dbReference type="AlphaFoldDB" id="B0CZP8"/>
<gene>
    <name evidence="2" type="ORF">LACBIDRAFT_323276</name>
</gene>
<dbReference type="KEGG" id="lbc:LACBIDRAFT_323276"/>
<dbReference type="EMBL" id="DS547094">
    <property type="protein sequence ID" value="EDR12189.1"/>
    <property type="molecule type" value="Genomic_DNA"/>
</dbReference>
<dbReference type="InParanoid" id="B0CZP8"/>
<name>B0CZP8_LACBS</name>
<sequence length="144" mass="15976">MRWTRAIQIFIIPLIHGVRFWLSRIIQVNSYFDTCMNRDNRILSSSGGRPQGGSGIEKKDLGHTSKYGNATSSCGLPSSSCRPSFEVPAQVICTAGGTDNKMHDYVLRYSQSYWYLNSTALNNMPGGPAGSWFQSGILLPEPPW</sequence>